<evidence type="ECO:0000313" key="5">
    <source>
        <dbReference type="EMBL" id="MBN6100597.1"/>
    </source>
</evidence>
<accession>A0ABS3AWT2</accession>
<feature type="transmembrane region" description="Helical" evidence="3">
    <location>
        <begin position="131"/>
        <end position="150"/>
    </location>
</feature>
<keyword evidence="2" id="KW-0442">Lipid degradation</keyword>
<evidence type="ECO:0000256" key="3">
    <source>
        <dbReference type="SAM" id="Phobius"/>
    </source>
</evidence>
<feature type="active site" description="Proton acceptor" evidence="2">
    <location>
        <position position="283"/>
    </location>
</feature>
<dbReference type="InterPro" id="IPR052580">
    <property type="entry name" value="Lipid_Hydrolase"/>
</dbReference>
<dbReference type="Pfam" id="PF01734">
    <property type="entry name" value="Patatin"/>
    <property type="match status" value="1"/>
</dbReference>
<keyword evidence="3" id="KW-0812">Transmembrane</keyword>
<dbReference type="PANTHER" id="PTHR46394:SF1">
    <property type="entry name" value="PNPLA DOMAIN-CONTAINING PROTEIN"/>
    <property type="match status" value="1"/>
</dbReference>
<evidence type="ECO:0000259" key="4">
    <source>
        <dbReference type="PROSITE" id="PS51635"/>
    </source>
</evidence>
<dbReference type="InterPro" id="IPR002641">
    <property type="entry name" value="PNPLA_dom"/>
</dbReference>
<organism evidence="5 6">
    <name type="scientific">Xanthomonas bonasiae</name>
    <dbReference type="NCBI Taxonomy" id="2810351"/>
    <lineage>
        <taxon>Bacteria</taxon>
        <taxon>Pseudomonadati</taxon>
        <taxon>Pseudomonadota</taxon>
        <taxon>Gammaproteobacteria</taxon>
        <taxon>Lysobacterales</taxon>
        <taxon>Lysobacteraceae</taxon>
        <taxon>Xanthomonas</taxon>
    </lineage>
</organism>
<keyword evidence="3" id="KW-1133">Transmembrane helix</keyword>
<feature type="short sequence motif" description="DGA/G" evidence="2">
    <location>
        <begin position="283"/>
        <end position="285"/>
    </location>
</feature>
<keyword evidence="6" id="KW-1185">Reference proteome</keyword>
<dbReference type="Proteomes" id="UP000695802">
    <property type="component" value="Unassembled WGS sequence"/>
</dbReference>
<feature type="short sequence motif" description="GXSXG" evidence="2">
    <location>
        <begin position="62"/>
        <end position="66"/>
    </location>
</feature>
<keyword evidence="1 2" id="KW-0443">Lipid metabolism</keyword>
<feature type="domain" description="PNPLA" evidence="4">
    <location>
        <begin position="20"/>
        <end position="296"/>
    </location>
</feature>
<feature type="active site" description="Nucleophile" evidence="2">
    <location>
        <position position="64"/>
    </location>
</feature>
<evidence type="ECO:0000256" key="1">
    <source>
        <dbReference type="ARBA" id="ARBA00023098"/>
    </source>
</evidence>
<reference evidence="5 6" key="1">
    <citation type="submission" date="2021-02" db="EMBL/GenBank/DDBJ databases">
        <title>Taxonomically Unique Crown Gall-Associated Xanthomonas Stains Have Deficiency in Virulence Repertories.</title>
        <authorList>
            <person name="Mafakheri H."/>
            <person name="Taghavi S.M."/>
            <person name="Dimkic I."/>
            <person name="Nemanja K."/>
            <person name="Osdaghi E."/>
        </authorList>
    </citation>
    <scope>NUCLEOTIDE SEQUENCE [LARGE SCALE GENOMIC DNA]</scope>
    <source>
        <strain evidence="5 6">FX4</strain>
    </source>
</reference>
<dbReference type="PANTHER" id="PTHR46394">
    <property type="entry name" value="ANNEXIN"/>
    <property type="match status" value="1"/>
</dbReference>
<dbReference type="PROSITE" id="PS51635">
    <property type="entry name" value="PNPLA"/>
    <property type="match status" value="1"/>
</dbReference>
<keyword evidence="2" id="KW-0378">Hydrolase</keyword>
<sequence length="554" mass="59957">MEKEMSEPEVDDVRQQRVYVAFQGGGAKGAIHVGALRALESNIFAAISSGERLRAEIVGVAGTSAGSIMAALVACGYEADDLFGSDRANDFLSTMMGGDKKSLKSLFTRCGWIKLSVARILSGVLLKYVRFFLFIWSLILLLLAGSFIFPDFGGDMREMAQLIASYVVGISAIVAAAGAYFLRPGLAPLTEVRKAMDRALLSSKVFRGSNIKRVKFKDLEAAGGLPLKIVSTNLTTKGIQVFSARSTPDVSIADAVCASICLPYIFKPYAVKVSESEECEFVDGGLLSNLPLWVFDEERLHDPGSWTIGFSIVAAKAGKNHWLGSILDAVVAGPPEIHARGISNLMVVPLKTSIGMLDFGAPRTKFKDEIDSTAVMASETIISRLDQWHVEGVLDRLGESLVESFKREMEGCGRNKDFSFKLAIACLGSEEKRVTWFRSGYQFYDPLIRTVGDDVGSLVDYSRVRAPNALRLSNSLWLVALSLKSKTEITKPPLILIESPDLTSDDVCAIYECGSVAAFDSLMKTLADAVNSIDFEVAVGSIVFPEASNGNEDG</sequence>
<protein>
    <submittedName>
        <fullName evidence="5">Patatin-like phospholipase family protein</fullName>
    </submittedName>
</protein>
<name>A0ABS3AWT2_9XANT</name>
<dbReference type="RefSeq" id="WP_206228443.1">
    <property type="nucleotide sequence ID" value="NZ_JAFIWB010000001.1"/>
</dbReference>
<feature type="short sequence motif" description="GXGXXG" evidence="2">
    <location>
        <begin position="24"/>
        <end position="29"/>
    </location>
</feature>
<dbReference type="InterPro" id="IPR016035">
    <property type="entry name" value="Acyl_Trfase/lysoPLipase"/>
</dbReference>
<comment type="caution">
    <text evidence="5">The sequence shown here is derived from an EMBL/GenBank/DDBJ whole genome shotgun (WGS) entry which is preliminary data.</text>
</comment>
<gene>
    <name evidence="5" type="ORF">JR064_00255</name>
</gene>
<proteinExistence type="predicted"/>
<dbReference type="Gene3D" id="3.40.1090.10">
    <property type="entry name" value="Cytosolic phospholipase A2 catalytic domain"/>
    <property type="match status" value="1"/>
</dbReference>
<evidence type="ECO:0000313" key="6">
    <source>
        <dbReference type="Proteomes" id="UP000695802"/>
    </source>
</evidence>
<feature type="transmembrane region" description="Helical" evidence="3">
    <location>
        <begin position="162"/>
        <end position="182"/>
    </location>
</feature>
<dbReference type="EMBL" id="JAFIWB010000001">
    <property type="protein sequence ID" value="MBN6100597.1"/>
    <property type="molecule type" value="Genomic_DNA"/>
</dbReference>
<keyword evidence="3" id="KW-0472">Membrane</keyword>
<dbReference type="SUPFAM" id="SSF52151">
    <property type="entry name" value="FabD/lysophospholipase-like"/>
    <property type="match status" value="1"/>
</dbReference>
<evidence type="ECO:0000256" key="2">
    <source>
        <dbReference type="PROSITE-ProRule" id="PRU01161"/>
    </source>
</evidence>